<dbReference type="EMBL" id="CAKOGP040001792">
    <property type="protein sequence ID" value="CAJ1951804.1"/>
    <property type="molecule type" value="Genomic_DNA"/>
</dbReference>
<dbReference type="Proteomes" id="UP001295423">
    <property type="component" value="Unassembled WGS sequence"/>
</dbReference>
<evidence type="ECO:0000313" key="2">
    <source>
        <dbReference type="EMBL" id="CAJ1951804.1"/>
    </source>
</evidence>
<evidence type="ECO:0000256" key="1">
    <source>
        <dbReference type="SAM" id="MobiDB-lite"/>
    </source>
</evidence>
<reference evidence="2" key="1">
    <citation type="submission" date="2023-08" db="EMBL/GenBank/DDBJ databases">
        <authorList>
            <person name="Audoor S."/>
            <person name="Bilcke G."/>
        </authorList>
    </citation>
    <scope>NUCLEOTIDE SEQUENCE</scope>
</reference>
<protein>
    <submittedName>
        <fullName evidence="2">Uncharacterized protein</fullName>
    </submittedName>
</protein>
<evidence type="ECO:0000313" key="3">
    <source>
        <dbReference type="Proteomes" id="UP001295423"/>
    </source>
</evidence>
<organism evidence="2 3">
    <name type="scientific">Cylindrotheca closterium</name>
    <dbReference type="NCBI Taxonomy" id="2856"/>
    <lineage>
        <taxon>Eukaryota</taxon>
        <taxon>Sar</taxon>
        <taxon>Stramenopiles</taxon>
        <taxon>Ochrophyta</taxon>
        <taxon>Bacillariophyta</taxon>
        <taxon>Bacillariophyceae</taxon>
        <taxon>Bacillariophycidae</taxon>
        <taxon>Bacillariales</taxon>
        <taxon>Bacillariaceae</taxon>
        <taxon>Cylindrotheca</taxon>
    </lineage>
</organism>
<name>A0AAD2FTU0_9STRA</name>
<sequence>MFSSLSPHSWKHGVGGSGRNNNKNKPAATVAVEKRQQSVVAVTAVEDEEPQVPMVRIGVLSRSSSTTNTTTPRTQSSIMVPPPSRVPSTRVSDLSIETIRQSLREMEVQLVIAQNTVAAETRAEYDFNDETHHSSHPLSKVSKPPHYRIKDDYDDDDDDYGDNKENDQPNSTNQDIKRVLDDLQWAEFVTFRSPKKPTHKRSKSQSGNTTALCIKSTGRNSHPERQGRSWWRKHPIDNETNHRVGQ</sequence>
<feature type="compositionally biased region" description="Basic and acidic residues" evidence="1">
    <location>
        <begin position="234"/>
        <end position="246"/>
    </location>
</feature>
<feature type="compositionally biased region" description="Basic residues" evidence="1">
    <location>
        <begin position="193"/>
        <end position="203"/>
    </location>
</feature>
<proteinExistence type="predicted"/>
<feature type="region of interest" description="Disordered" evidence="1">
    <location>
        <begin position="1"/>
        <end position="28"/>
    </location>
</feature>
<feature type="region of interest" description="Disordered" evidence="1">
    <location>
        <begin position="191"/>
        <end position="246"/>
    </location>
</feature>
<accession>A0AAD2FTU0</accession>
<feature type="region of interest" description="Disordered" evidence="1">
    <location>
        <begin position="128"/>
        <end position="175"/>
    </location>
</feature>
<gene>
    <name evidence="2" type="ORF">CYCCA115_LOCUS13246</name>
</gene>
<keyword evidence="3" id="KW-1185">Reference proteome</keyword>
<comment type="caution">
    <text evidence="2">The sequence shown here is derived from an EMBL/GenBank/DDBJ whole genome shotgun (WGS) entry which is preliminary data.</text>
</comment>
<dbReference type="AlphaFoldDB" id="A0AAD2FTU0"/>
<feature type="region of interest" description="Disordered" evidence="1">
    <location>
        <begin position="55"/>
        <end position="90"/>
    </location>
</feature>
<feature type="compositionally biased region" description="Low complexity" evidence="1">
    <location>
        <begin position="61"/>
        <end position="77"/>
    </location>
</feature>